<feature type="region of interest" description="Disordered" evidence="1">
    <location>
        <begin position="698"/>
        <end position="730"/>
    </location>
</feature>
<dbReference type="AlphaFoldDB" id="A0A6L2JE91"/>
<reference evidence="2" key="1">
    <citation type="journal article" date="2019" name="Sci. Rep.">
        <title>Draft genome of Tanacetum cinerariifolium, the natural source of mosquito coil.</title>
        <authorList>
            <person name="Yamashiro T."/>
            <person name="Shiraishi A."/>
            <person name="Satake H."/>
            <person name="Nakayama K."/>
        </authorList>
    </citation>
    <scope>NUCLEOTIDE SEQUENCE</scope>
</reference>
<evidence type="ECO:0000256" key="1">
    <source>
        <dbReference type="SAM" id="MobiDB-lite"/>
    </source>
</evidence>
<comment type="caution">
    <text evidence="2">The sequence shown here is derived from an EMBL/GenBank/DDBJ whole genome shotgun (WGS) entry which is preliminary data.</text>
</comment>
<feature type="compositionally biased region" description="Basic and acidic residues" evidence="1">
    <location>
        <begin position="716"/>
        <end position="730"/>
    </location>
</feature>
<proteinExistence type="predicted"/>
<gene>
    <name evidence="2" type="ORF">Tci_007087</name>
</gene>
<name>A0A6L2JE91_TANCI</name>
<accession>A0A6L2JE91</accession>
<organism evidence="2">
    <name type="scientific">Tanacetum cinerariifolium</name>
    <name type="common">Dalmatian daisy</name>
    <name type="synonym">Chrysanthemum cinerariifolium</name>
    <dbReference type="NCBI Taxonomy" id="118510"/>
    <lineage>
        <taxon>Eukaryota</taxon>
        <taxon>Viridiplantae</taxon>
        <taxon>Streptophyta</taxon>
        <taxon>Embryophyta</taxon>
        <taxon>Tracheophyta</taxon>
        <taxon>Spermatophyta</taxon>
        <taxon>Magnoliopsida</taxon>
        <taxon>eudicotyledons</taxon>
        <taxon>Gunneridae</taxon>
        <taxon>Pentapetalae</taxon>
        <taxon>asterids</taxon>
        <taxon>campanulids</taxon>
        <taxon>Asterales</taxon>
        <taxon>Asteraceae</taxon>
        <taxon>Asteroideae</taxon>
        <taxon>Anthemideae</taxon>
        <taxon>Anthemidinae</taxon>
        <taxon>Tanacetum</taxon>
    </lineage>
</organism>
<feature type="compositionally biased region" description="Basic and acidic residues" evidence="1">
    <location>
        <begin position="623"/>
        <end position="636"/>
    </location>
</feature>
<evidence type="ECO:0000313" key="2">
    <source>
        <dbReference type="EMBL" id="GEU35109.1"/>
    </source>
</evidence>
<feature type="region of interest" description="Disordered" evidence="1">
    <location>
        <begin position="620"/>
        <end position="644"/>
    </location>
</feature>
<dbReference type="EMBL" id="BKCJ010000654">
    <property type="protein sequence ID" value="GEU35109.1"/>
    <property type="molecule type" value="Genomic_DNA"/>
</dbReference>
<protein>
    <submittedName>
        <fullName evidence="2">Uncharacterized protein</fullName>
    </submittedName>
</protein>
<sequence length="730" mass="82437">MFDSAFNMVNTFVDFKTELVEGNSKRAGEELTQESAKKQKVDDDKETSKLKQLMKIIPNEEEVAIDAIPLAVKSLKIVDWKIHKEGKKSYYQIIRADGSSKMYLVFNRMLKEFNKEDLEDLYNLSPQYGSPYQSQQYPTTQSSTPFLVTYPFNDYQSSVHHNVYSPSTFIPLIEYAPIVNQQQQQHEFPQLDSGPTVLVFKQGDNPIDAINHMVLFLSAVVTSHYPTTNNQLRNSSNPRQQATINDGRVTLQPVQGRQISFTTDPGILEGQATQTVITHNAAYQADDLDAYNSDYDELNTAKVALMANLSHNGSDALAEDVLILSVIEQLKTQVINCTKINLDNKSVNDILTAELVRYKEGQNIEVKSQDNFLDSHEHNAEIDHLKQTLSKQLQEKESLMKTVTVLKNDFKKEESKNIDREIALEKKIKHLDNIVYKRDQLAQTIHMLTKPKFFYDHTTKQALEILMLVEESRSKMILKQQNSMNSSKTNLSKRPTKLEVPKELPNVSMVNISLKKLKHHLAGFDVVVKERTMATAITEGLIIAALRDELRKLKGKDVVDNVVTSHTIALEMLTIDVEPVAPKLLNNRTVHSYYLRHTQEQAAIIREVVEQEKSLNPLNNSLEHAKQPGNEEHNDDHDENEPTGDVQADVQMTEAQLEKAKATLISSSQTLSFIEFTSDGDGGRVDNGEAGDGEVLIGGGVHRLWRPEVSPEMGDDAGKQKGEKWEAMIK</sequence>